<keyword evidence="3" id="KW-1185">Reference proteome</keyword>
<comment type="caution">
    <text evidence="2">The sequence shown here is derived from an EMBL/GenBank/DDBJ whole genome shotgun (WGS) entry which is preliminary data.</text>
</comment>
<dbReference type="InterPro" id="IPR036269">
    <property type="entry name" value="Rho_N_sf"/>
</dbReference>
<sequence length="79" mass="9055">MPNTRIKNEDQYQALRDQGYSKEKAARIANSEDASEKGGKAKPYEERTKDELYKQAKKVGIDGRSEMDKQALIEALRQH</sequence>
<dbReference type="EMBL" id="BMEO01000002">
    <property type="protein sequence ID" value="GGF87622.1"/>
    <property type="molecule type" value="Genomic_DNA"/>
</dbReference>
<dbReference type="RefSeq" id="WP_188364182.1">
    <property type="nucleotide sequence ID" value="NZ_BAABJF010000032.1"/>
</dbReference>
<name>A0A917FL42_9GAMM</name>
<dbReference type="InterPro" id="IPR055642">
    <property type="entry name" value="DUF7218"/>
</dbReference>
<feature type="region of interest" description="Disordered" evidence="1">
    <location>
        <begin position="18"/>
        <end position="47"/>
    </location>
</feature>
<protein>
    <recommendedName>
        <fullName evidence="4">Rho termination factor-like protein</fullName>
    </recommendedName>
</protein>
<reference evidence="2" key="2">
    <citation type="submission" date="2020-09" db="EMBL/GenBank/DDBJ databases">
        <authorList>
            <person name="Sun Q."/>
            <person name="Zhou Y."/>
        </authorList>
    </citation>
    <scope>NUCLEOTIDE SEQUENCE</scope>
    <source>
        <strain evidence="2">CGMCC 1.12181</strain>
    </source>
</reference>
<evidence type="ECO:0000256" key="1">
    <source>
        <dbReference type="SAM" id="MobiDB-lite"/>
    </source>
</evidence>
<evidence type="ECO:0000313" key="2">
    <source>
        <dbReference type="EMBL" id="GGF87622.1"/>
    </source>
</evidence>
<dbReference type="Pfam" id="PF23855">
    <property type="entry name" value="DUF7218"/>
    <property type="match status" value="1"/>
</dbReference>
<evidence type="ECO:0008006" key="4">
    <source>
        <dbReference type="Google" id="ProtNLM"/>
    </source>
</evidence>
<feature type="compositionally biased region" description="Basic and acidic residues" evidence="1">
    <location>
        <begin position="34"/>
        <end position="47"/>
    </location>
</feature>
<accession>A0A917FL42</accession>
<gene>
    <name evidence="2" type="ORF">GCM10011365_05880</name>
</gene>
<dbReference type="Proteomes" id="UP000605253">
    <property type="component" value="Unassembled WGS sequence"/>
</dbReference>
<evidence type="ECO:0000313" key="3">
    <source>
        <dbReference type="Proteomes" id="UP000605253"/>
    </source>
</evidence>
<dbReference type="AlphaFoldDB" id="A0A917FL42"/>
<organism evidence="2 3">
    <name type="scientific">Marinicella pacifica</name>
    <dbReference type="NCBI Taxonomy" id="1171543"/>
    <lineage>
        <taxon>Bacteria</taxon>
        <taxon>Pseudomonadati</taxon>
        <taxon>Pseudomonadota</taxon>
        <taxon>Gammaproteobacteria</taxon>
        <taxon>Lysobacterales</taxon>
        <taxon>Marinicellaceae</taxon>
        <taxon>Marinicella</taxon>
    </lineage>
</organism>
<reference evidence="2" key="1">
    <citation type="journal article" date="2014" name="Int. J. Syst. Evol. Microbiol.">
        <title>Complete genome sequence of Corynebacterium casei LMG S-19264T (=DSM 44701T), isolated from a smear-ripened cheese.</title>
        <authorList>
            <consortium name="US DOE Joint Genome Institute (JGI-PGF)"/>
            <person name="Walter F."/>
            <person name="Albersmeier A."/>
            <person name="Kalinowski J."/>
            <person name="Ruckert C."/>
        </authorList>
    </citation>
    <scope>NUCLEOTIDE SEQUENCE</scope>
    <source>
        <strain evidence="2">CGMCC 1.12181</strain>
    </source>
</reference>
<proteinExistence type="predicted"/>
<dbReference type="SUPFAM" id="SSF68912">
    <property type="entry name" value="Rho N-terminal domain-like"/>
    <property type="match status" value="1"/>
</dbReference>